<proteinExistence type="inferred from homology"/>
<dbReference type="Pfam" id="PF01782">
    <property type="entry name" value="RimM"/>
    <property type="match status" value="1"/>
</dbReference>
<dbReference type="Gene3D" id="2.30.30.240">
    <property type="entry name" value="PRC-barrel domain"/>
    <property type="match status" value="1"/>
</dbReference>
<keyword evidence="3 5" id="KW-0698">rRNA processing</keyword>
<keyword evidence="9" id="KW-1185">Reference proteome</keyword>
<keyword evidence="4 5" id="KW-0143">Chaperone</keyword>
<dbReference type="Proteomes" id="UP000653472">
    <property type="component" value="Unassembled WGS sequence"/>
</dbReference>
<evidence type="ECO:0000259" key="7">
    <source>
        <dbReference type="Pfam" id="PF24986"/>
    </source>
</evidence>
<dbReference type="GO" id="GO:0005737">
    <property type="term" value="C:cytoplasm"/>
    <property type="evidence" value="ECO:0007669"/>
    <property type="project" value="UniProtKB-SubCell"/>
</dbReference>
<keyword evidence="1 5" id="KW-0963">Cytoplasm</keyword>
<comment type="function">
    <text evidence="5">An accessory protein needed during the final step in the assembly of 30S ribosomal subunit, possibly for assembly of the head region. Essential for efficient processing of 16S rRNA. May be needed both before and after RbfA during the maturation of 16S rRNA. It has affinity for free ribosomal 30S subunits but not for 70S ribosomes.</text>
</comment>
<keyword evidence="2 5" id="KW-0690">Ribosome biogenesis</keyword>
<comment type="similarity">
    <text evidence="5">Belongs to the RimM family.</text>
</comment>
<evidence type="ECO:0000313" key="9">
    <source>
        <dbReference type="Proteomes" id="UP000653472"/>
    </source>
</evidence>
<feature type="domain" description="Ribosome maturation factor RimM PRC barrel" evidence="7">
    <location>
        <begin position="104"/>
        <end position="172"/>
    </location>
</feature>
<dbReference type="PANTHER" id="PTHR33692:SF1">
    <property type="entry name" value="RIBOSOME MATURATION FACTOR RIMM"/>
    <property type="match status" value="1"/>
</dbReference>
<comment type="caution">
    <text evidence="8">The sequence shown here is derived from an EMBL/GenBank/DDBJ whole genome shotgun (WGS) entry which is preliminary data.</text>
</comment>
<reference evidence="8" key="1">
    <citation type="submission" date="2020-03" db="EMBL/GenBank/DDBJ databases">
        <title>Solimonas marina sp. nov., isolated from deep seawater of the Pacific Ocean.</title>
        <authorList>
            <person name="Liu X."/>
            <person name="Lai Q."/>
            <person name="Sun F."/>
            <person name="Gai Y."/>
            <person name="Li G."/>
            <person name="Shao Z."/>
        </authorList>
    </citation>
    <scope>NUCLEOTIDE SEQUENCE</scope>
    <source>
        <strain evidence="8">C16B3</strain>
    </source>
</reference>
<comment type="subunit">
    <text evidence="5">Binds ribosomal protein uS19.</text>
</comment>
<evidence type="ECO:0000256" key="3">
    <source>
        <dbReference type="ARBA" id="ARBA00022552"/>
    </source>
</evidence>
<evidence type="ECO:0000256" key="4">
    <source>
        <dbReference type="ARBA" id="ARBA00023186"/>
    </source>
</evidence>
<dbReference type="AlphaFoldDB" id="A0A970B8R0"/>
<dbReference type="InterPro" id="IPR036976">
    <property type="entry name" value="RimM_N_sf"/>
</dbReference>
<evidence type="ECO:0000259" key="6">
    <source>
        <dbReference type="Pfam" id="PF01782"/>
    </source>
</evidence>
<feature type="domain" description="RimM N-terminal" evidence="6">
    <location>
        <begin position="8"/>
        <end position="92"/>
    </location>
</feature>
<protein>
    <recommendedName>
        <fullName evidence="5">Ribosome maturation factor RimM</fullName>
    </recommendedName>
</protein>
<dbReference type="InterPro" id="IPR056792">
    <property type="entry name" value="PRC_RimM"/>
</dbReference>
<evidence type="ECO:0000256" key="1">
    <source>
        <dbReference type="ARBA" id="ARBA00022490"/>
    </source>
</evidence>
<dbReference type="PANTHER" id="PTHR33692">
    <property type="entry name" value="RIBOSOME MATURATION FACTOR RIMM"/>
    <property type="match status" value="1"/>
</dbReference>
<dbReference type="EMBL" id="JAAVXB010000004">
    <property type="protein sequence ID" value="NKF22539.1"/>
    <property type="molecule type" value="Genomic_DNA"/>
</dbReference>
<dbReference type="SUPFAM" id="SSF50447">
    <property type="entry name" value="Translation proteins"/>
    <property type="match status" value="1"/>
</dbReference>
<dbReference type="Pfam" id="PF24986">
    <property type="entry name" value="PRC_RimM"/>
    <property type="match status" value="1"/>
</dbReference>
<evidence type="ECO:0000256" key="5">
    <source>
        <dbReference type="HAMAP-Rule" id="MF_00014"/>
    </source>
</evidence>
<dbReference type="InterPro" id="IPR011961">
    <property type="entry name" value="RimM"/>
</dbReference>
<sequence>MTTHRVTLGRVSGVFGVKGWIKVHSYTRPPDNILRYRQWWLTSGDGFEAKVLASQIQGQGLIAQLSDANGSPIDDRDVAAALIGAEIAVPREALPALPEGEHYWVDMVGLRVENPDGVSLGTVSDVTSNGAQDVLVVMDGDTERMIPFVTPQIVLDVDRVAGRIVCEWQPDW</sequence>
<dbReference type="InterPro" id="IPR011033">
    <property type="entry name" value="PRC_barrel-like_sf"/>
</dbReference>
<evidence type="ECO:0000313" key="8">
    <source>
        <dbReference type="EMBL" id="NKF22539.1"/>
    </source>
</evidence>
<dbReference type="InterPro" id="IPR009000">
    <property type="entry name" value="Transl_B-barrel_sf"/>
</dbReference>
<gene>
    <name evidence="5 8" type="primary">rimM</name>
    <name evidence="8" type="ORF">G7Y82_09425</name>
</gene>
<dbReference type="SUPFAM" id="SSF50346">
    <property type="entry name" value="PRC-barrel domain"/>
    <property type="match status" value="1"/>
</dbReference>
<accession>A0A970B8R0</accession>
<dbReference type="RefSeq" id="WP_168147790.1">
    <property type="nucleotide sequence ID" value="NZ_JAAVXB010000004.1"/>
</dbReference>
<name>A0A970B8R0_9GAMM</name>
<organism evidence="8 9">
    <name type="scientific">Solimonas marina</name>
    <dbReference type="NCBI Taxonomy" id="2714601"/>
    <lineage>
        <taxon>Bacteria</taxon>
        <taxon>Pseudomonadati</taxon>
        <taxon>Pseudomonadota</taxon>
        <taxon>Gammaproteobacteria</taxon>
        <taxon>Nevskiales</taxon>
        <taxon>Nevskiaceae</taxon>
        <taxon>Solimonas</taxon>
    </lineage>
</organism>
<dbReference type="Gene3D" id="2.40.30.60">
    <property type="entry name" value="RimM"/>
    <property type="match status" value="1"/>
</dbReference>
<dbReference type="InterPro" id="IPR002676">
    <property type="entry name" value="RimM_N"/>
</dbReference>
<dbReference type="GO" id="GO:0006364">
    <property type="term" value="P:rRNA processing"/>
    <property type="evidence" value="ECO:0007669"/>
    <property type="project" value="UniProtKB-UniRule"/>
</dbReference>
<dbReference type="GO" id="GO:0043022">
    <property type="term" value="F:ribosome binding"/>
    <property type="evidence" value="ECO:0007669"/>
    <property type="project" value="InterPro"/>
</dbReference>
<dbReference type="HAMAP" id="MF_00014">
    <property type="entry name" value="Ribosome_mat_RimM"/>
    <property type="match status" value="1"/>
</dbReference>
<dbReference type="NCBIfam" id="TIGR02273">
    <property type="entry name" value="16S_RimM"/>
    <property type="match status" value="1"/>
</dbReference>
<comment type="subcellular location">
    <subcellularLocation>
        <location evidence="5">Cytoplasm</location>
    </subcellularLocation>
</comment>
<dbReference type="GO" id="GO:0005840">
    <property type="term" value="C:ribosome"/>
    <property type="evidence" value="ECO:0007669"/>
    <property type="project" value="InterPro"/>
</dbReference>
<comment type="domain">
    <text evidence="5">The PRC barrel domain binds ribosomal protein uS19.</text>
</comment>
<evidence type="ECO:0000256" key="2">
    <source>
        <dbReference type="ARBA" id="ARBA00022517"/>
    </source>
</evidence>
<dbReference type="GO" id="GO:0042274">
    <property type="term" value="P:ribosomal small subunit biogenesis"/>
    <property type="evidence" value="ECO:0007669"/>
    <property type="project" value="UniProtKB-UniRule"/>
</dbReference>